<sequence>MKTVSSQIYSTMMHTNQMNSRNQLQEMSQKSDEMNLKPSHFMLNSITAYIEHMADNGNGITDVMVTNSFLRIEQSIK</sequence>
<evidence type="ECO:0000313" key="2">
    <source>
        <dbReference type="EMBL" id="MBX63896.1"/>
    </source>
</evidence>
<organism evidence="2">
    <name type="scientific">Rhizophora mucronata</name>
    <name type="common">Asiatic mangrove</name>
    <dbReference type="NCBI Taxonomy" id="61149"/>
    <lineage>
        <taxon>Eukaryota</taxon>
        <taxon>Viridiplantae</taxon>
        <taxon>Streptophyta</taxon>
        <taxon>Embryophyta</taxon>
        <taxon>Tracheophyta</taxon>
        <taxon>Spermatophyta</taxon>
        <taxon>Magnoliopsida</taxon>
        <taxon>eudicotyledons</taxon>
        <taxon>Gunneridae</taxon>
        <taxon>Pentapetalae</taxon>
        <taxon>rosids</taxon>
        <taxon>fabids</taxon>
        <taxon>Malpighiales</taxon>
        <taxon>Rhizophoraceae</taxon>
        <taxon>Rhizophora</taxon>
    </lineage>
</organism>
<evidence type="ECO:0000256" key="1">
    <source>
        <dbReference type="SAM" id="MobiDB-lite"/>
    </source>
</evidence>
<reference evidence="2" key="1">
    <citation type="submission" date="2018-02" db="EMBL/GenBank/DDBJ databases">
        <title>Rhizophora mucronata_Transcriptome.</title>
        <authorList>
            <person name="Meera S.P."/>
            <person name="Sreeshan A."/>
            <person name="Augustine A."/>
        </authorList>
    </citation>
    <scope>NUCLEOTIDE SEQUENCE</scope>
    <source>
        <tissue evidence="2">Leaf</tissue>
    </source>
</reference>
<protein>
    <submittedName>
        <fullName evidence="2">Uncharacterized protein</fullName>
    </submittedName>
</protein>
<dbReference type="EMBL" id="GGEC01083412">
    <property type="protein sequence ID" value="MBX63896.1"/>
    <property type="molecule type" value="Transcribed_RNA"/>
</dbReference>
<feature type="region of interest" description="Disordered" evidence="1">
    <location>
        <begin position="13"/>
        <end position="32"/>
    </location>
</feature>
<feature type="compositionally biased region" description="Polar residues" evidence="1">
    <location>
        <begin position="13"/>
        <end position="28"/>
    </location>
</feature>
<proteinExistence type="predicted"/>
<accession>A0A2P2QA79</accession>
<dbReference type="AlphaFoldDB" id="A0A2P2QA79"/>
<name>A0A2P2QA79_RHIMU</name>